<evidence type="ECO:0000313" key="15">
    <source>
        <dbReference type="EMBL" id="NEZ45898.1"/>
    </source>
</evidence>
<accession>A0A6M0R9M1</accession>
<gene>
    <name evidence="15" type="ORF">FDF74_01580</name>
</gene>
<dbReference type="InterPro" id="IPR002898">
    <property type="entry name" value="MotA_ExbB_proton_chnl"/>
</dbReference>
<dbReference type="InterPro" id="IPR047055">
    <property type="entry name" value="MotA-like"/>
</dbReference>
<evidence type="ECO:0000256" key="3">
    <source>
        <dbReference type="ARBA" id="ARBA00022448"/>
    </source>
</evidence>
<evidence type="ECO:0000259" key="14">
    <source>
        <dbReference type="Pfam" id="PF20560"/>
    </source>
</evidence>
<reference evidence="15 16" key="1">
    <citation type="submission" date="2019-04" db="EMBL/GenBank/DDBJ databases">
        <title>Genome sequencing of Clostridium botulinum Groups I-IV and Clostridium butyricum.</title>
        <authorList>
            <person name="Brunt J."/>
            <person name="Van Vliet A.H.M."/>
            <person name="Stringer S.C."/>
            <person name="Carter A.T."/>
            <person name="Peck M.W."/>
        </authorList>
    </citation>
    <scope>NUCLEOTIDE SEQUENCE [LARGE SCALE GENOMIC DNA]</scope>
    <source>
        <strain evidence="15 16">IFR 18/094</strain>
    </source>
</reference>
<feature type="domain" description="MotA/TolQ/ExbB proton channel" evidence="13">
    <location>
        <begin position="105"/>
        <end position="223"/>
    </location>
</feature>
<dbReference type="PANTHER" id="PTHR30433">
    <property type="entry name" value="CHEMOTAXIS PROTEIN MOTA"/>
    <property type="match status" value="1"/>
</dbReference>
<evidence type="ECO:0000256" key="8">
    <source>
        <dbReference type="ARBA" id="ARBA00022781"/>
    </source>
</evidence>
<dbReference type="GO" id="GO:0005886">
    <property type="term" value="C:plasma membrane"/>
    <property type="evidence" value="ECO:0007669"/>
    <property type="project" value="UniProtKB-SubCell"/>
</dbReference>
<dbReference type="InterPro" id="IPR000540">
    <property type="entry name" value="Flag_MotA_CS"/>
</dbReference>
<dbReference type="EMBL" id="SXDP01000001">
    <property type="protein sequence ID" value="NEZ45898.1"/>
    <property type="molecule type" value="Genomic_DNA"/>
</dbReference>
<keyword evidence="8" id="KW-0375">Hydrogen ion transport</keyword>
<keyword evidence="16" id="KW-1185">Reference proteome</keyword>
<dbReference type="GO" id="GO:0071978">
    <property type="term" value="P:bacterial-type flagellum-dependent swarming motility"/>
    <property type="evidence" value="ECO:0007669"/>
    <property type="project" value="InterPro"/>
</dbReference>
<keyword evidence="4" id="KW-1003">Cell membrane</keyword>
<dbReference type="Pfam" id="PF20560">
    <property type="entry name" value="MotA_N"/>
    <property type="match status" value="1"/>
</dbReference>
<evidence type="ECO:0000313" key="16">
    <source>
        <dbReference type="Proteomes" id="UP000473885"/>
    </source>
</evidence>
<dbReference type="PROSITE" id="PS01307">
    <property type="entry name" value="MOTA"/>
    <property type="match status" value="1"/>
</dbReference>
<keyword evidence="5" id="KW-0145">Chemotaxis</keyword>
<feature type="domain" description="Motility protein A N-terminal" evidence="14">
    <location>
        <begin position="10"/>
        <end position="95"/>
    </location>
</feature>
<comment type="similarity">
    <text evidence="2">Belongs to the MotA family.</text>
</comment>
<evidence type="ECO:0000256" key="6">
    <source>
        <dbReference type="ARBA" id="ARBA00022692"/>
    </source>
</evidence>
<dbReference type="Pfam" id="PF01618">
    <property type="entry name" value="MotA_ExbB"/>
    <property type="match status" value="1"/>
</dbReference>
<comment type="caution">
    <text evidence="15">The sequence shown here is derived from an EMBL/GenBank/DDBJ whole genome shotgun (WGS) entry which is preliminary data.</text>
</comment>
<feature type="transmembrane region" description="Helical" evidence="12">
    <location>
        <begin position="36"/>
        <end position="56"/>
    </location>
</feature>
<dbReference type="Proteomes" id="UP000473885">
    <property type="component" value="Unassembled WGS sequence"/>
</dbReference>
<evidence type="ECO:0000256" key="2">
    <source>
        <dbReference type="ARBA" id="ARBA00008038"/>
    </source>
</evidence>
<evidence type="ECO:0000256" key="12">
    <source>
        <dbReference type="SAM" id="Phobius"/>
    </source>
</evidence>
<organism evidence="15 16">
    <name type="scientific">Clostridium niameyense</name>
    <dbReference type="NCBI Taxonomy" id="1622073"/>
    <lineage>
        <taxon>Bacteria</taxon>
        <taxon>Bacillati</taxon>
        <taxon>Bacillota</taxon>
        <taxon>Clostridia</taxon>
        <taxon>Eubacteriales</taxon>
        <taxon>Clostridiaceae</taxon>
        <taxon>Clostridium</taxon>
    </lineage>
</organism>
<feature type="transmembrane region" description="Helical" evidence="12">
    <location>
        <begin position="151"/>
        <end position="173"/>
    </location>
</feature>
<keyword evidence="3" id="KW-0813">Transport</keyword>
<keyword evidence="7" id="KW-0283">Flagellar rotation</keyword>
<dbReference type="AlphaFoldDB" id="A0A6M0R9M1"/>
<evidence type="ECO:0000256" key="1">
    <source>
        <dbReference type="ARBA" id="ARBA00004651"/>
    </source>
</evidence>
<name>A0A6M0R9M1_9CLOT</name>
<dbReference type="GO" id="GO:1902600">
    <property type="term" value="P:proton transmembrane transport"/>
    <property type="evidence" value="ECO:0007669"/>
    <property type="project" value="UniProtKB-KW"/>
</dbReference>
<dbReference type="RefSeq" id="WP_163248266.1">
    <property type="nucleotide sequence ID" value="NZ_SXDP01000001.1"/>
</dbReference>
<evidence type="ECO:0000256" key="5">
    <source>
        <dbReference type="ARBA" id="ARBA00022500"/>
    </source>
</evidence>
<dbReference type="PANTHER" id="PTHR30433:SF2">
    <property type="entry name" value="MOTILITY PROTEIN A"/>
    <property type="match status" value="1"/>
</dbReference>
<evidence type="ECO:0000256" key="11">
    <source>
        <dbReference type="ARBA" id="ARBA00023136"/>
    </source>
</evidence>
<protein>
    <submittedName>
        <fullName evidence="15">Motility protein A</fullName>
    </submittedName>
</protein>
<feature type="transmembrane region" description="Helical" evidence="12">
    <location>
        <begin position="185"/>
        <end position="203"/>
    </location>
</feature>
<keyword evidence="10" id="KW-0406">Ion transport</keyword>
<dbReference type="InterPro" id="IPR046786">
    <property type="entry name" value="MotA_N"/>
</dbReference>
<evidence type="ECO:0000256" key="9">
    <source>
        <dbReference type="ARBA" id="ARBA00022989"/>
    </source>
</evidence>
<evidence type="ECO:0000259" key="13">
    <source>
        <dbReference type="Pfam" id="PF01618"/>
    </source>
</evidence>
<dbReference type="GO" id="GO:0006935">
    <property type="term" value="P:chemotaxis"/>
    <property type="evidence" value="ECO:0007669"/>
    <property type="project" value="UniProtKB-KW"/>
</dbReference>
<sequence length="270" mass="29534">MKRKDILTSVGLVLGFGLTLWGMAMGGAKLGIFWDPASIAITLGGSFAAMLVNYPLSEFKRLMVVIKQSFKENGMSNMEVIESFIDLSRKARREGLLSLEDAINGLNDDYMKKGLRMVVDGIEPETIRDIMELEIDEMEKRHKTGSEMLRAWGGYAPAFGMIGTLIGLVQMLANLSDSSKIAGGMAKALITTFYGSVLANIVFNPMAANLTYKSSIEISTREMILEGVLAIQSGVNPRIVEEKLVTYLSPDERKSYSKTQVSQEGVAGNV</sequence>
<keyword evidence="11 12" id="KW-0472">Membrane</keyword>
<keyword evidence="6 12" id="KW-0812">Transmembrane</keyword>
<evidence type="ECO:0000256" key="10">
    <source>
        <dbReference type="ARBA" id="ARBA00023065"/>
    </source>
</evidence>
<comment type="subcellular location">
    <subcellularLocation>
        <location evidence="1">Cell membrane</location>
        <topology evidence="1">Multi-pass membrane protein</topology>
    </subcellularLocation>
</comment>
<proteinExistence type="inferred from homology"/>
<evidence type="ECO:0000256" key="7">
    <source>
        <dbReference type="ARBA" id="ARBA00022779"/>
    </source>
</evidence>
<evidence type="ECO:0000256" key="4">
    <source>
        <dbReference type="ARBA" id="ARBA00022475"/>
    </source>
</evidence>
<keyword evidence="9 12" id="KW-1133">Transmembrane helix</keyword>